<keyword evidence="3" id="KW-1185">Reference proteome</keyword>
<dbReference type="EMBL" id="AP024545">
    <property type="protein sequence ID" value="BCT92278.1"/>
    <property type="molecule type" value="Genomic_DNA"/>
</dbReference>
<organism evidence="2 3">
    <name type="scientific">Noviluteimonas caseinilytica</name>
    <dbReference type="NCBI Taxonomy" id="2675101"/>
    <lineage>
        <taxon>Bacteria</taxon>
        <taxon>Pseudomonadati</taxon>
        <taxon>Pseudomonadota</taxon>
        <taxon>Gammaproteobacteria</taxon>
        <taxon>Lysobacterales</taxon>
        <taxon>Lysobacteraceae</taxon>
        <taxon>Noviluteimonas</taxon>
    </lineage>
</organism>
<proteinExistence type="predicted"/>
<dbReference type="RefSeq" id="WP_213436923.1">
    <property type="nucleotide sequence ID" value="NZ_AP024545.1"/>
</dbReference>
<sequence>MSKNETVTLKVKPGNSNGNGWTNTTGSNGQPYSFKYSGGQNDNGGLKTKVGDGQATIALSVDTDNRYSLFGVNFVNDTQHQLSWSPTSGSQSAGTITDANSVAENCDYVTVVVDGQANGATIYCDPMIQNEPRGPMPRIVHQ</sequence>
<protein>
    <submittedName>
        <fullName evidence="2">Uncharacterized protein</fullName>
    </submittedName>
</protein>
<reference evidence="2 3" key="1">
    <citation type="submission" date="2021-03" db="EMBL/GenBank/DDBJ databases">
        <title>Complete Genome Sequences of Two Lysobacter Strains Isolated from Sea Water (Lysobacter caseinilyticus) and Soil (Lysobacter helvus) in South Korea.</title>
        <authorList>
            <person name="Watanabe Y."/>
            <person name="Arakawa K."/>
        </authorList>
    </citation>
    <scope>NUCLEOTIDE SEQUENCE [LARGE SCALE GENOMIC DNA]</scope>
    <source>
        <strain evidence="2 3">KVB24</strain>
    </source>
</reference>
<evidence type="ECO:0000313" key="3">
    <source>
        <dbReference type="Proteomes" id="UP000681317"/>
    </source>
</evidence>
<evidence type="ECO:0000313" key="2">
    <source>
        <dbReference type="EMBL" id="BCT92278.1"/>
    </source>
</evidence>
<evidence type="ECO:0000256" key="1">
    <source>
        <dbReference type="SAM" id="MobiDB-lite"/>
    </source>
</evidence>
<name>A0ABM7Q4Y7_9GAMM</name>
<feature type="region of interest" description="Disordered" evidence="1">
    <location>
        <begin position="1"/>
        <end position="40"/>
    </location>
</feature>
<feature type="compositionally biased region" description="Low complexity" evidence="1">
    <location>
        <begin position="14"/>
        <end position="29"/>
    </location>
</feature>
<dbReference type="Proteomes" id="UP000681317">
    <property type="component" value="Chromosome"/>
</dbReference>
<gene>
    <name evidence="2" type="ORF">LYSCAS_13020</name>
</gene>
<accession>A0ABM7Q4Y7</accession>